<dbReference type="RefSeq" id="WP_323279966.1">
    <property type="nucleotide sequence ID" value="NZ_JAYGGQ010000012.1"/>
</dbReference>
<reference evidence="1 2" key="1">
    <citation type="submission" date="2023-12" db="EMBL/GenBank/DDBJ databases">
        <title>Sinomonas terricola sp. nov, isolated from litchi orchard soil in Guangdong, PR China.</title>
        <authorList>
            <person name="Jiaxin W."/>
            <person name="Yang Z."/>
            <person name="Honghui Z."/>
        </authorList>
    </citation>
    <scope>NUCLEOTIDE SEQUENCE [LARGE SCALE GENOMIC DNA]</scope>
    <source>
        <strain evidence="1 2">JGH33</strain>
    </source>
</reference>
<organism evidence="1 2">
    <name type="scientific">Sinomonas terricola</name>
    <dbReference type="NCBI Taxonomy" id="3110330"/>
    <lineage>
        <taxon>Bacteria</taxon>
        <taxon>Bacillati</taxon>
        <taxon>Actinomycetota</taxon>
        <taxon>Actinomycetes</taxon>
        <taxon>Micrococcales</taxon>
        <taxon>Micrococcaceae</taxon>
        <taxon>Sinomonas</taxon>
    </lineage>
</organism>
<keyword evidence="2" id="KW-1185">Reference proteome</keyword>
<dbReference type="Proteomes" id="UP001304769">
    <property type="component" value="Unassembled WGS sequence"/>
</dbReference>
<evidence type="ECO:0000313" key="2">
    <source>
        <dbReference type="Proteomes" id="UP001304769"/>
    </source>
</evidence>
<name>A0ABU5T977_9MICC</name>
<evidence type="ECO:0000313" key="1">
    <source>
        <dbReference type="EMBL" id="MEA5456074.1"/>
    </source>
</evidence>
<accession>A0ABU5T977</accession>
<sequence length="49" mass="5987">MVESVRWGWFTFSGFWWSLPDWIRGVASWFAGGTLWDIYVSLREYFFGW</sequence>
<proteinExistence type="predicted"/>
<dbReference type="EMBL" id="JAYGGQ010000012">
    <property type="protein sequence ID" value="MEA5456074.1"/>
    <property type="molecule type" value="Genomic_DNA"/>
</dbReference>
<comment type="caution">
    <text evidence="1">The sequence shown here is derived from an EMBL/GenBank/DDBJ whole genome shotgun (WGS) entry which is preliminary data.</text>
</comment>
<protein>
    <submittedName>
        <fullName evidence="1">Uncharacterized protein</fullName>
    </submittedName>
</protein>
<gene>
    <name evidence="1" type="ORF">SPF06_15165</name>
</gene>